<keyword evidence="8" id="KW-0129">CBS domain</keyword>
<feature type="transmembrane region" description="Helical" evidence="9">
    <location>
        <begin position="334"/>
        <end position="354"/>
    </location>
</feature>
<dbReference type="Pfam" id="PF00654">
    <property type="entry name" value="Voltage_CLC"/>
    <property type="match status" value="1"/>
</dbReference>
<evidence type="ECO:0000256" key="5">
    <source>
        <dbReference type="ARBA" id="ARBA00023065"/>
    </source>
</evidence>
<keyword evidence="5" id="KW-0406">Ion transport</keyword>
<feature type="domain" description="CBS" evidence="10">
    <location>
        <begin position="453"/>
        <end position="508"/>
    </location>
</feature>
<feature type="transmembrane region" description="Helical" evidence="9">
    <location>
        <begin position="397"/>
        <end position="414"/>
    </location>
</feature>
<dbReference type="InterPro" id="IPR001807">
    <property type="entry name" value="ClC"/>
</dbReference>
<evidence type="ECO:0000259" key="10">
    <source>
        <dbReference type="PROSITE" id="PS51371"/>
    </source>
</evidence>
<evidence type="ECO:0000256" key="7">
    <source>
        <dbReference type="ARBA" id="ARBA00023214"/>
    </source>
</evidence>
<evidence type="ECO:0000256" key="2">
    <source>
        <dbReference type="ARBA" id="ARBA00022448"/>
    </source>
</evidence>
<dbReference type="Gene3D" id="3.10.580.10">
    <property type="entry name" value="CBS-domain"/>
    <property type="match status" value="1"/>
</dbReference>
<dbReference type="SUPFAM" id="SSF54631">
    <property type="entry name" value="CBS-domain pair"/>
    <property type="match status" value="1"/>
</dbReference>
<feature type="transmembrane region" description="Helical" evidence="9">
    <location>
        <begin position="237"/>
        <end position="259"/>
    </location>
</feature>
<feature type="transmembrane region" description="Helical" evidence="9">
    <location>
        <begin position="61"/>
        <end position="80"/>
    </location>
</feature>
<dbReference type="PROSITE" id="PS51371">
    <property type="entry name" value="CBS"/>
    <property type="match status" value="2"/>
</dbReference>
<protein>
    <submittedName>
        <fullName evidence="11">Chloride channel protein</fullName>
    </submittedName>
</protein>
<evidence type="ECO:0000313" key="12">
    <source>
        <dbReference type="Proteomes" id="UP000667802"/>
    </source>
</evidence>
<dbReference type="AlphaFoldDB" id="A0AAP5I2I4"/>
<keyword evidence="2" id="KW-0813">Transport</keyword>
<feature type="transmembrane region" description="Helical" evidence="9">
    <location>
        <begin position="159"/>
        <end position="183"/>
    </location>
</feature>
<keyword evidence="4 9" id="KW-1133">Transmembrane helix</keyword>
<keyword evidence="3 9" id="KW-0812">Transmembrane</keyword>
<dbReference type="PANTHER" id="PTHR45711">
    <property type="entry name" value="CHLORIDE CHANNEL PROTEIN"/>
    <property type="match status" value="1"/>
</dbReference>
<dbReference type="Proteomes" id="UP000667802">
    <property type="component" value="Unassembled WGS sequence"/>
</dbReference>
<dbReference type="SUPFAM" id="SSF52402">
    <property type="entry name" value="Adenine nucleotide alpha hydrolases-like"/>
    <property type="match status" value="2"/>
</dbReference>
<feature type="domain" description="CBS" evidence="10">
    <location>
        <begin position="516"/>
        <end position="574"/>
    </location>
</feature>
<evidence type="ECO:0000256" key="1">
    <source>
        <dbReference type="ARBA" id="ARBA00004141"/>
    </source>
</evidence>
<dbReference type="InterPro" id="IPR006016">
    <property type="entry name" value="UspA"/>
</dbReference>
<dbReference type="Pfam" id="PF00571">
    <property type="entry name" value="CBS"/>
    <property type="match status" value="2"/>
</dbReference>
<evidence type="ECO:0000256" key="8">
    <source>
        <dbReference type="PROSITE-ProRule" id="PRU00703"/>
    </source>
</evidence>
<dbReference type="Gene3D" id="1.10.3080.10">
    <property type="entry name" value="Clc chloride channel"/>
    <property type="match status" value="1"/>
</dbReference>
<dbReference type="InterPro" id="IPR046342">
    <property type="entry name" value="CBS_dom_sf"/>
</dbReference>
<dbReference type="InterPro" id="IPR000644">
    <property type="entry name" value="CBS_dom"/>
</dbReference>
<dbReference type="Pfam" id="PF00582">
    <property type="entry name" value="Usp"/>
    <property type="match status" value="1"/>
</dbReference>
<dbReference type="CDD" id="cd02205">
    <property type="entry name" value="CBS_pair_SF"/>
    <property type="match status" value="1"/>
</dbReference>
<keyword evidence="6 9" id="KW-0472">Membrane</keyword>
<sequence length="868" mass="94151">MIHIRQILWSRLSRLLLQPKRLAIFEACLIGLVSGLAAVFLGQSVGWLGGWRQHISHVLPAYVVLPTIGLVGGFLSGWLVEHIAPSAAGSGMSEVKAVLARVPMPLNLRIALVKLVSATLVLASGMPLGREGPTVQIGASLANQLSHWFRTSPDHRRQLIAAGAGAGLAAAFDAPIAGVLFVVEELLQDVSGITLGTAILASFIAAVVARICGTHSLDLNLHFVIPNTSFFAEEIPFYVLMGILAGFGGVLFNRGILAGLRLNRRFLRISLPWRVGLAGLVTGLALVILPPVFRDNAGLRELLLAGGANWQLVAIAFCIQFLLILITHSSGAPGGLLVPTLGLGAALGYLIGAWEYHWLGLSLATTYARVGMGAFFSGVARVPITAVIIVFEMTNDFNLVLPLMIVSVIAYLVAEAFEAGSLYDKLLEFKGIHLSHETTRSGPWMELTASDVMQSRVETLANNMSLDEALHAFSESSHRAFPVLKDGKLVGILTQKDIATLSQRGLSGKHTVEDAMTPEPVTARPKDTLAYVLHLLNRYSLRTLPVVEGRRLVGIITRSDIIRVEAAYLNGQDNLTGPKAEPSRVIYSTRSPETGQGRLLVLLRNPKTAATLLEIAVAIARDRHYEIECLHVIVVPRHQSLAQTHVSTSSAQNLLRQAIRLGQAWDVPVHTQIRVAHDLSEAILQTIKDRYINLVLTGWKGSTTTRGRVFSRVLDTLIRQAACEVVLVKLKENSNFERWLVPIAGGPNAQQAIRLLPALTSLSKTPEVNLCQVFNSNQVQPDTTTLEKAANFLKKRLHGLVKITPVHAISVSEAILECARQNHSDVIILGASREGMLHQVIHDNIPATISRNNQQTVILVRQPQASTK</sequence>
<dbReference type="RefSeq" id="WP_208341255.1">
    <property type="nucleotide sequence ID" value="NZ_CAWQFN010000835.1"/>
</dbReference>
<dbReference type="SMART" id="SM00116">
    <property type="entry name" value="CBS"/>
    <property type="match status" value="2"/>
</dbReference>
<dbReference type="PRINTS" id="PR00762">
    <property type="entry name" value="CLCHANNEL"/>
</dbReference>
<evidence type="ECO:0000256" key="6">
    <source>
        <dbReference type="ARBA" id="ARBA00023136"/>
    </source>
</evidence>
<dbReference type="PANTHER" id="PTHR45711:SF10">
    <property type="entry name" value="CHLORIDE CHANNEL PROTEIN"/>
    <property type="match status" value="1"/>
</dbReference>
<feature type="transmembrane region" description="Helical" evidence="9">
    <location>
        <begin position="271"/>
        <end position="289"/>
    </location>
</feature>
<feature type="transmembrane region" description="Helical" evidence="9">
    <location>
        <begin position="106"/>
        <end position="126"/>
    </location>
</feature>
<name>A0AAP5I2I4_9CYAN</name>
<dbReference type="CDD" id="cd01031">
    <property type="entry name" value="EriC"/>
    <property type="match status" value="1"/>
</dbReference>
<keyword evidence="7" id="KW-0868">Chloride</keyword>
<feature type="transmembrane region" description="Helical" evidence="9">
    <location>
        <begin position="309"/>
        <end position="327"/>
    </location>
</feature>
<comment type="subcellular location">
    <subcellularLocation>
        <location evidence="1">Membrane</location>
        <topology evidence="1">Multi-pass membrane protein</topology>
    </subcellularLocation>
</comment>
<dbReference type="CDD" id="cd00293">
    <property type="entry name" value="USP-like"/>
    <property type="match status" value="1"/>
</dbReference>
<reference evidence="12" key="1">
    <citation type="journal article" date="2021" name="Science">
        <title>Hunting the eagle killer: A cyanobacterial neurotoxin causes vacuolar myelinopathy.</title>
        <authorList>
            <person name="Breinlinger S."/>
            <person name="Phillips T.J."/>
            <person name="Haram B.N."/>
            <person name="Mares J."/>
            <person name="Martinez Yerena J.A."/>
            <person name="Hrouzek P."/>
            <person name="Sobotka R."/>
            <person name="Henderson W.M."/>
            <person name="Schmieder P."/>
            <person name="Williams S.M."/>
            <person name="Lauderdale J.D."/>
            <person name="Wilde H.D."/>
            <person name="Gerrin W."/>
            <person name="Kust A."/>
            <person name="Washington J.W."/>
            <person name="Wagner C."/>
            <person name="Geier B."/>
            <person name="Liebeke M."/>
            <person name="Enke H."/>
            <person name="Niedermeyer T.H.J."/>
            <person name="Wilde S.B."/>
        </authorList>
    </citation>
    <scope>NUCLEOTIDE SEQUENCE [LARGE SCALE GENOMIC DNA]</scope>
    <source>
        <strain evidence="12">Thurmond2011</strain>
    </source>
</reference>
<keyword evidence="12" id="KW-1185">Reference proteome</keyword>
<feature type="transmembrane region" description="Helical" evidence="9">
    <location>
        <begin position="366"/>
        <end position="390"/>
    </location>
</feature>
<feature type="transmembrane region" description="Helical" evidence="9">
    <location>
        <begin position="195"/>
        <end position="217"/>
    </location>
</feature>
<evidence type="ECO:0000313" key="11">
    <source>
        <dbReference type="EMBL" id="MDR9893917.1"/>
    </source>
</evidence>
<dbReference type="GO" id="GO:0005247">
    <property type="term" value="F:voltage-gated chloride channel activity"/>
    <property type="evidence" value="ECO:0007669"/>
    <property type="project" value="TreeGrafter"/>
</dbReference>
<dbReference type="EMBL" id="JAALHA020000001">
    <property type="protein sequence ID" value="MDR9893917.1"/>
    <property type="molecule type" value="Genomic_DNA"/>
</dbReference>
<gene>
    <name evidence="11" type="ORF">G7B40_004925</name>
</gene>
<organism evidence="11 12">
    <name type="scientific">Aetokthonos hydrillicola Thurmond2011</name>
    <dbReference type="NCBI Taxonomy" id="2712845"/>
    <lineage>
        <taxon>Bacteria</taxon>
        <taxon>Bacillati</taxon>
        <taxon>Cyanobacteriota</taxon>
        <taxon>Cyanophyceae</taxon>
        <taxon>Nostocales</taxon>
        <taxon>Hapalosiphonaceae</taxon>
        <taxon>Aetokthonos</taxon>
    </lineage>
</organism>
<dbReference type="GO" id="GO:0005886">
    <property type="term" value="C:plasma membrane"/>
    <property type="evidence" value="ECO:0007669"/>
    <property type="project" value="TreeGrafter"/>
</dbReference>
<evidence type="ECO:0000256" key="4">
    <source>
        <dbReference type="ARBA" id="ARBA00022989"/>
    </source>
</evidence>
<proteinExistence type="predicted"/>
<dbReference type="Gene3D" id="3.40.50.12370">
    <property type="match status" value="1"/>
</dbReference>
<accession>A0AAP5I2I4</accession>
<comment type="caution">
    <text evidence="11">The sequence shown here is derived from an EMBL/GenBank/DDBJ whole genome shotgun (WGS) entry which is preliminary data.</text>
</comment>
<feature type="transmembrane region" description="Helical" evidence="9">
    <location>
        <begin position="21"/>
        <end position="41"/>
    </location>
</feature>
<evidence type="ECO:0000256" key="9">
    <source>
        <dbReference type="SAM" id="Phobius"/>
    </source>
</evidence>
<dbReference type="SUPFAM" id="SSF81340">
    <property type="entry name" value="Clc chloride channel"/>
    <property type="match status" value="1"/>
</dbReference>
<dbReference type="InterPro" id="IPR014743">
    <property type="entry name" value="Cl-channel_core"/>
</dbReference>
<evidence type="ECO:0000256" key="3">
    <source>
        <dbReference type="ARBA" id="ARBA00022692"/>
    </source>
</evidence>